<evidence type="ECO:0000313" key="4">
    <source>
        <dbReference type="EMBL" id="SDC06188.1"/>
    </source>
</evidence>
<evidence type="ECO:0000256" key="1">
    <source>
        <dbReference type="SAM" id="MobiDB-lite"/>
    </source>
</evidence>
<keyword evidence="2" id="KW-1133">Transmembrane helix</keyword>
<keyword evidence="3" id="KW-0732">Signal</keyword>
<evidence type="ECO:0000313" key="5">
    <source>
        <dbReference type="Proteomes" id="UP000199494"/>
    </source>
</evidence>
<dbReference type="EMBL" id="FMZE01000001">
    <property type="protein sequence ID" value="SDC06188.1"/>
    <property type="molecule type" value="Genomic_DNA"/>
</dbReference>
<evidence type="ECO:0000256" key="2">
    <source>
        <dbReference type="SAM" id="Phobius"/>
    </source>
</evidence>
<feature type="signal peptide" evidence="3">
    <location>
        <begin position="1"/>
        <end position="49"/>
    </location>
</feature>
<sequence length="374" mass="38475">MFVSRLPRVVGKVKRHRVTRLGDMTRSVTKLAACALVLGLATAPGIANAQTAPEAVDEATGPVAYANVAALSIGEDGTGGSVITETQRSPLLPGTSRLAQSRAQLPGSDGEREAAGPHYLLDLGDFEQGDSPFPGREHDVTASLADTGVPSAATEADIALRDLDSGTTVLAMEEMRTSASCAGTDELSTEATAAKLWLLDEDGAELREARLPSGDQQAEYTGLPFGAPTEIDGAAEQTSDVVISRITSLEGLQRQQEWRGGDVDAAAGWQVRIVTHAKDAEGADLDDVTTTFVLGGVSCSLPAGFTQTTRESERPAEVVPVKIPAGPSDAGGQADSWNAWGVGLLGGGLALGAVAVAVALRRTPAPGSVRGEDG</sequence>
<gene>
    <name evidence="4" type="ORF">SAMN05421630_101275</name>
</gene>
<evidence type="ECO:0000256" key="3">
    <source>
        <dbReference type="SAM" id="SignalP"/>
    </source>
</evidence>
<organism evidence="4 5">
    <name type="scientific">Prauserella marina</name>
    <dbReference type="NCBI Taxonomy" id="530584"/>
    <lineage>
        <taxon>Bacteria</taxon>
        <taxon>Bacillati</taxon>
        <taxon>Actinomycetota</taxon>
        <taxon>Actinomycetes</taxon>
        <taxon>Pseudonocardiales</taxon>
        <taxon>Pseudonocardiaceae</taxon>
        <taxon>Prauserella</taxon>
    </lineage>
</organism>
<keyword evidence="2" id="KW-0472">Membrane</keyword>
<dbReference type="STRING" id="530584.SAMN05421630_101275"/>
<dbReference type="Proteomes" id="UP000199494">
    <property type="component" value="Unassembled WGS sequence"/>
</dbReference>
<keyword evidence="5" id="KW-1185">Reference proteome</keyword>
<keyword evidence="2" id="KW-0812">Transmembrane</keyword>
<feature type="region of interest" description="Disordered" evidence="1">
    <location>
        <begin position="78"/>
        <end position="115"/>
    </location>
</feature>
<feature type="chain" id="PRO_5043556844" evidence="3">
    <location>
        <begin position="50"/>
        <end position="374"/>
    </location>
</feature>
<dbReference type="AlphaFoldDB" id="A0A1G6II77"/>
<proteinExistence type="predicted"/>
<name>A0A1G6II77_9PSEU</name>
<reference evidence="4 5" key="1">
    <citation type="submission" date="2016-10" db="EMBL/GenBank/DDBJ databases">
        <authorList>
            <person name="de Groot N.N."/>
        </authorList>
    </citation>
    <scope>NUCLEOTIDE SEQUENCE [LARGE SCALE GENOMIC DNA]</scope>
    <source>
        <strain evidence="4 5">CGMCC 4.5506</strain>
    </source>
</reference>
<accession>A0A1G6II77</accession>
<feature type="transmembrane region" description="Helical" evidence="2">
    <location>
        <begin position="337"/>
        <end position="360"/>
    </location>
</feature>
<protein>
    <submittedName>
        <fullName evidence="4">Uncharacterized protein</fullName>
    </submittedName>
</protein>